<gene>
    <name evidence="3" type="ORF">BJL86_3176</name>
</gene>
<name>A0A173LNR5_9ACTN</name>
<evidence type="ECO:0000256" key="1">
    <source>
        <dbReference type="SAM" id="Phobius"/>
    </source>
</evidence>
<dbReference type="OrthoDB" id="4822551at2"/>
<keyword evidence="1" id="KW-0472">Membrane</keyword>
<sequence>MFYDDVGSGFARRYRPLVVFALLAYGFVLLVATILKRYLTIGSLWRPNEVHVRTLELVPFDDFFQDKWIGGIAIDTIGNVALFVPFGILAYILLVRRSAAVRRTALVGFVVSLTIEISQYIFALGYTDVDDLILNTLGAFVGALLARAFGPRWFGLWTGLTLVTCIVFIAATVALQASDSVGAT</sequence>
<proteinExistence type="predicted"/>
<feature type="domain" description="VanZ-like" evidence="2">
    <location>
        <begin position="23"/>
        <end position="149"/>
    </location>
</feature>
<dbReference type="Pfam" id="PF04892">
    <property type="entry name" value="VanZ"/>
    <property type="match status" value="1"/>
</dbReference>
<dbReference type="PANTHER" id="PTHR36834">
    <property type="entry name" value="MEMBRANE PROTEIN-RELATED"/>
    <property type="match status" value="1"/>
</dbReference>
<dbReference type="RefSeq" id="WP_067478908.1">
    <property type="nucleotide sequence ID" value="NZ_CP015961.1"/>
</dbReference>
<keyword evidence="1" id="KW-0812">Transmembrane</keyword>
<dbReference type="InterPro" id="IPR006976">
    <property type="entry name" value="VanZ-like"/>
</dbReference>
<keyword evidence="4" id="KW-1185">Reference proteome</keyword>
<evidence type="ECO:0000259" key="2">
    <source>
        <dbReference type="Pfam" id="PF04892"/>
    </source>
</evidence>
<organism evidence="3 4">
    <name type="scientific">Dietzia timorensis</name>
    <dbReference type="NCBI Taxonomy" id="499555"/>
    <lineage>
        <taxon>Bacteria</taxon>
        <taxon>Bacillati</taxon>
        <taxon>Actinomycetota</taxon>
        <taxon>Actinomycetes</taxon>
        <taxon>Mycobacteriales</taxon>
        <taxon>Dietziaceae</taxon>
        <taxon>Dietzia</taxon>
    </lineage>
</organism>
<dbReference type="EMBL" id="CP015961">
    <property type="protein sequence ID" value="ANI93935.1"/>
    <property type="molecule type" value="Genomic_DNA"/>
</dbReference>
<dbReference type="KEGG" id="dtm:BJL86_3176"/>
<feature type="transmembrane region" description="Helical" evidence="1">
    <location>
        <begin position="68"/>
        <end position="94"/>
    </location>
</feature>
<dbReference type="Proteomes" id="UP000186104">
    <property type="component" value="Chromosome"/>
</dbReference>
<dbReference type="InterPro" id="IPR053150">
    <property type="entry name" value="Teicoplanin_resist-assoc"/>
</dbReference>
<feature type="transmembrane region" description="Helical" evidence="1">
    <location>
        <begin position="132"/>
        <end position="149"/>
    </location>
</feature>
<feature type="transmembrane region" description="Helical" evidence="1">
    <location>
        <begin position="106"/>
        <end position="126"/>
    </location>
</feature>
<feature type="transmembrane region" description="Helical" evidence="1">
    <location>
        <begin position="156"/>
        <end position="177"/>
    </location>
</feature>
<keyword evidence="1" id="KW-1133">Transmembrane helix</keyword>
<reference evidence="3 4" key="1">
    <citation type="submission" date="2016-06" db="EMBL/GenBank/DDBJ databases">
        <title>Complete genome sequence of a saline-alkali tolerant type strain Dietzia timorensis ID05-A0528T.</title>
        <authorList>
            <person name="Wu X."/>
        </authorList>
    </citation>
    <scope>NUCLEOTIDE SEQUENCE [LARGE SCALE GENOMIC DNA]</scope>
    <source>
        <strain evidence="3 4">ID05-A0528</strain>
    </source>
</reference>
<dbReference type="AlphaFoldDB" id="A0A173LNR5"/>
<evidence type="ECO:0000313" key="3">
    <source>
        <dbReference type="EMBL" id="ANI93935.1"/>
    </source>
</evidence>
<accession>A0A173LNR5</accession>
<evidence type="ECO:0000313" key="4">
    <source>
        <dbReference type="Proteomes" id="UP000186104"/>
    </source>
</evidence>
<feature type="transmembrane region" description="Helical" evidence="1">
    <location>
        <begin position="17"/>
        <end position="35"/>
    </location>
</feature>
<dbReference type="STRING" id="499555.BJL86_3176"/>
<protein>
    <submittedName>
        <fullName evidence="3">Protein VanZ</fullName>
    </submittedName>
</protein>
<dbReference type="PANTHER" id="PTHR36834:SF2">
    <property type="entry name" value="MEMBRANE PROTEIN"/>
    <property type="match status" value="1"/>
</dbReference>